<feature type="binding site" evidence="5">
    <location>
        <position position="350"/>
    </location>
    <ligand>
        <name>Zn(2+)</name>
        <dbReference type="ChEBI" id="CHEBI:29105"/>
    </ligand>
</feature>
<dbReference type="SUPFAM" id="SSF51713">
    <property type="entry name" value="tRNA-guanine transglycosylase"/>
    <property type="match status" value="1"/>
</dbReference>
<dbReference type="Proteomes" id="UP001415857">
    <property type="component" value="Unassembled WGS sequence"/>
</dbReference>
<dbReference type="InterPro" id="IPR002616">
    <property type="entry name" value="tRNA_ribo_trans-like"/>
</dbReference>
<dbReference type="Pfam" id="PF01702">
    <property type="entry name" value="TGT"/>
    <property type="match status" value="1"/>
</dbReference>
<dbReference type="EMBL" id="JBBPBK010000014">
    <property type="protein sequence ID" value="KAK9270428.1"/>
    <property type="molecule type" value="Genomic_DNA"/>
</dbReference>
<keyword evidence="3 5" id="KW-0479">Metal-binding</keyword>
<comment type="subunit">
    <text evidence="5">Heterodimer of a catalytic subunit and an accessory subunit.</text>
</comment>
<dbReference type="InterPro" id="IPR028592">
    <property type="entry name" value="QTRTD1"/>
</dbReference>
<name>A0AAP0NCV1_LIQFO</name>
<evidence type="ECO:0000259" key="6">
    <source>
        <dbReference type="Pfam" id="PF01702"/>
    </source>
</evidence>
<sequence>MKFAVRACSNGRSRVGVLQVGSCPNPIETPSLLLSTRKGLPVFISPDLLPSLPSPDSHLLQMSPLHLVLRKKYYMLQQFSWVLVSYFLCLEGPSSKTISIVGGLHQLLGLHEYGFAAVPRDSVFCLPECGGTNKIGASFETPCGRRLIKPIEYMEMISSMKPNLWATLADEVPSWVPEKRNKTSVDRTLRWLDECIALSPAGGAVFGSIVGGSNIVERQRSAQQVVSRNVSGYWIGGFGLGESMDERPALLNAVTDILPEEKPRLICGLGLPEEVLQAVAAGIDLFDSVYIYHLTLGGFALTFPLDRIERHSSNFQLSDIGSDYTKINLRATVFRKDTSPIVDNCSCYTCQNHTKAYINHLLNVHEMLAQILLEIHNTHHYLNFFRLIREAIKEGKFEQFRQKFIETRRHLAVAAVCA</sequence>
<reference evidence="7 8" key="1">
    <citation type="journal article" date="2024" name="Plant J.">
        <title>Genome sequences and population genomics reveal climatic adaptation and genomic divergence between two closely related sweetgum species.</title>
        <authorList>
            <person name="Xu W.Q."/>
            <person name="Ren C.Q."/>
            <person name="Zhang X.Y."/>
            <person name="Comes H.P."/>
            <person name="Liu X.H."/>
            <person name="Li Y.G."/>
            <person name="Kettle C.J."/>
            <person name="Jalonen R."/>
            <person name="Gaisberger H."/>
            <person name="Ma Y.Z."/>
            <person name="Qiu Y.X."/>
        </authorList>
    </citation>
    <scope>NUCLEOTIDE SEQUENCE [LARGE SCALE GENOMIC DNA]</scope>
    <source>
        <strain evidence="7">Hangzhou</strain>
    </source>
</reference>
<feature type="domain" description="tRNA-guanine(15) transglycosylase-like" evidence="6">
    <location>
        <begin position="13"/>
        <end position="408"/>
    </location>
</feature>
<evidence type="ECO:0000313" key="8">
    <source>
        <dbReference type="Proteomes" id="UP001415857"/>
    </source>
</evidence>
<accession>A0AAP0NCV1</accession>
<evidence type="ECO:0000256" key="1">
    <source>
        <dbReference type="ARBA" id="ARBA00022490"/>
    </source>
</evidence>
<evidence type="ECO:0000256" key="4">
    <source>
        <dbReference type="ARBA" id="ARBA00022833"/>
    </source>
</evidence>
<feature type="binding site" evidence="5">
    <location>
        <position position="376"/>
    </location>
    <ligand>
        <name>Zn(2+)</name>
        <dbReference type="ChEBI" id="CHEBI:29105"/>
    </ligand>
</feature>
<evidence type="ECO:0000313" key="7">
    <source>
        <dbReference type="EMBL" id="KAK9270428.1"/>
    </source>
</evidence>
<keyword evidence="2 5" id="KW-0819">tRNA processing</keyword>
<keyword evidence="1 5" id="KW-0963">Cytoplasm</keyword>
<dbReference type="AlphaFoldDB" id="A0AAP0NCV1"/>
<dbReference type="Gene3D" id="3.20.20.105">
    <property type="entry name" value="Queuine tRNA-ribosyltransferase-like"/>
    <property type="match status" value="1"/>
</dbReference>
<dbReference type="InterPro" id="IPR036511">
    <property type="entry name" value="TGT-like_sf"/>
</dbReference>
<comment type="caution">
    <text evidence="7">The sequence shown here is derived from an EMBL/GenBank/DDBJ whole genome shotgun (WGS) entry which is preliminary data.</text>
</comment>
<dbReference type="FunFam" id="3.20.20.105:FF:000003">
    <property type="entry name" value="Queuine tRNA-ribosyltransferase accessory subunit 2"/>
    <property type="match status" value="1"/>
</dbReference>
<organism evidence="7 8">
    <name type="scientific">Liquidambar formosana</name>
    <name type="common">Formosan gum</name>
    <dbReference type="NCBI Taxonomy" id="63359"/>
    <lineage>
        <taxon>Eukaryota</taxon>
        <taxon>Viridiplantae</taxon>
        <taxon>Streptophyta</taxon>
        <taxon>Embryophyta</taxon>
        <taxon>Tracheophyta</taxon>
        <taxon>Spermatophyta</taxon>
        <taxon>Magnoliopsida</taxon>
        <taxon>eudicotyledons</taxon>
        <taxon>Gunneridae</taxon>
        <taxon>Pentapetalae</taxon>
        <taxon>Saxifragales</taxon>
        <taxon>Altingiaceae</taxon>
        <taxon>Liquidambar</taxon>
    </lineage>
</organism>
<gene>
    <name evidence="7" type="ORF">L1049_026007</name>
</gene>
<comment type="subcellular location">
    <subcellularLocation>
        <location evidence="5">Cytoplasm</location>
    </subcellularLocation>
</comment>
<feature type="binding site" evidence="5">
    <location>
        <position position="347"/>
    </location>
    <ligand>
        <name>Zn(2+)</name>
        <dbReference type="ChEBI" id="CHEBI:29105"/>
    </ligand>
</feature>
<evidence type="ECO:0000256" key="3">
    <source>
        <dbReference type="ARBA" id="ARBA00022723"/>
    </source>
</evidence>
<dbReference type="NCBIfam" id="TIGR00449">
    <property type="entry name" value="tgt_general"/>
    <property type="match status" value="1"/>
</dbReference>
<feature type="binding site" evidence="5">
    <location>
        <position position="345"/>
    </location>
    <ligand>
        <name>Zn(2+)</name>
        <dbReference type="ChEBI" id="CHEBI:29105"/>
    </ligand>
</feature>
<protein>
    <recommendedName>
        <fullName evidence="5">Queuine tRNA-ribosyltransferase accessory subunit 2</fullName>
    </recommendedName>
    <alternativeName>
        <fullName evidence="5">Queuine tRNA-ribosyltransferase domain-containing protein 1</fullName>
    </alternativeName>
</protein>
<evidence type="ECO:0000256" key="2">
    <source>
        <dbReference type="ARBA" id="ARBA00022694"/>
    </source>
</evidence>
<dbReference type="GO" id="GO:0005737">
    <property type="term" value="C:cytoplasm"/>
    <property type="evidence" value="ECO:0007669"/>
    <property type="project" value="UniProtKB-SubCell"/>
</dbReference>
<comment type="similarity">
    <text evidence="5">Belongs to the queuine tRNA-ribosyltransferase family. QTRT2 subfamily.</text>
</comment>
<dbReference type="GO" id="GO:0008479">
    <property type="term" value="F:tRNA-guanosine(34) queuine transglycosylase activity"/>
    <property type="evidence" value="ECO:0007669"/>
    <property type="project" value="UniProtKB-UniRule"/>
</dbReference>
<keyword evidence="4 5" id="KW-0862">Zinc</keyword>
<dbReference type="PANTHER" id="PTHR46064">
    <property type="entry name" value="QUEUINE TRNA-RIBOSYLTRANSFERASE ACCESSORY SUBUNIT 2"/>
    <property type="match status" value="1"/>
</dbReference>
<dbReference type="InterPro" id="IPR050852">
    <property type="entry name" value="Queuine_tRNA-ribosyltrfase"/>
</dbReference>
<keyword evidence="8" id="KW-1185">Reference proteome</keyword>
<evidence type="ECO:0000256" key="5">
    <source>
        <dbReference type="HAMAP-Rule" id="MF_03043"/>
    </source>
</evidence>
<dbReference type="GO" id="GO:0006400">
    <property type="term" value="P:tRNA modification"/>
    <property type="evidence" value="ECO:0007669"/>
    <property type="project" value="InterPro"/>
</dbReference>
<dbReference type="GO" id="GO:0046872">
    <property type="term" value="F:metal ion binding"/>
    <property type="evidence" value="ECO:0007669"/>
    <property type="project" value="UniProtKB-KW"/>
</dbReference>
<proteinExistence type="inferred from homology"/>
<comment type="cofactor">
    <cofactor evidence="5">
        <name>Zn(2+)</name>
        <dbReference type="ChEBI" id="CHEBI:29105"/>
    </cofactor>
    <text evidence="5">Binds 1 zinc ion per subunit.</text>
</comment>
<dbReference type="PANTHER" id="PTHR46064:SF1">
    <property type="entry name" value="QUEUINE TRNA-RIBOSYLTRANSFERASE ACCESSORY SUBUNIT 2"/>
    <property type="match status" value="1"/>
</dbReference>
<comment type="function">
    <text evidence="5">Non-catalytic subunit of the queuine tRNA-ribosyltransferase (TGT) that catalyzes the base-exchange of a guanine (G) residue with queuine (Q) at position 34 (anticodon wobble position) in tRNAs with GU(N) anticodons (tRNA-Asp, -Asn, -His and -Tyr), resulting in the hypermodified nucleoside queuosine (7-(((4,5-cis-dihydroxy-2-cyclopenten-1-yl)amino)methyl)-7-deazaguanosine).</text>
</comment>
<dbReference type="HAMAP" id="MF_03043">
    <property type="entry name" value="QTRT2"/>
    <property type="match status" value="1"/>
</dbReference>